<dbReference type="SUPFAM" id="SSF46785">
    <property type="entry name" value="Winged helix' DNA-binding domain"/>
    <property type="match status" value="1"/>
</dbReference>
<dbReference type="InterPro" id="IPR011991">
    <property type="entry name" value="ArsR-like_HTH"/>
</dbReference>
<dbReference type="GO" id="GO:0003677">
    <property type="term" value="F:DNA binding"/>
    <property type="evidence" value="ECO:0007669"/>
    <property type="project" value="UniProtKB-KW"/>
</dbReference>
<dbReference type="PANTHER" id="PTHR43132:SF6">
    <property type="entry name" value="HTH-TYPE TRANSCRIPTIONAL REPRESSOR CZRA"/>
    <property type="match status" value="1"/>
</dbReference>
<dbReference type="InterPro" id="IPR036390">
    <property type="entry name" value="WH_DNA-bd_sf"/>
</dbReference>
<dbReference type="PANTHER" id="PTHR43132">
    <property type="entry name" value="ARSENICAL RESISTANCE OPERON REPRESSOR ARSR-RELATED"/>
    <property type="match status" value="1"/>
</dbReference>
<organism evidence="5 6">
    <name type="scientific">Oceanobacillus arenosus</name>
    <dbReference type="NCBI Taxonomy" id="1229153"/>
    <lineage>
        <taxon>Bacteria</taxon>
        <taxon>Bacillati</taxon>
        <taxon>Bacillota</taxon>
        <taxon>Bacilli</taxon>
        <taxon>Bacillales</taxon>
        <taxon>Bacillaceae</taxon>
        <taxon>Oceanobacillus</taxon>
    </lineage>
</organism>
<dbReference type="PRINTS" id="PR00778">
    <property type="entry name" value="HTHARSR"/>
</dbReference>
<gene>
    <name evidence="5" type="ORF">CWR48_19570</name>
</gene>
<sequence>MSNESLLTLFRENLTLLQALGDPVRQDIIIILASNGELNVGEITALTELSRPAVSHHLKILKESNIIRMDKMGKNNVYSLDAKDSLKKLKGLISEVENSCNS</sequence>
<dbReference type="InterPro" id="IPR036388">
    <property type="entry name" value="WH-like_DNA-bd_sf"/>
</dbReference>
<evidence type="ECO:0000313" key="6">
    <source>
        <dbReference type="Proteomes" id="UP000257143"/>
    </source>
</evidence>
<dbReference type="InterPro" id="IPR001845">
    <property type="entry name" value="HTH_ArsR_DNA-bd_dom"/>
</dbReference>
<dbReference type="PROSITE" id="PS50987">
    <property type="entry name" value="HTH_ARSR_2"/>
    <property type="match status" value="1"/>
</dbReference>
<comment type="caution">
    <text evidence="5">The sequence shown here is derived from an EMBL/GenBank/DDBJ whole genome shotgun (WGS) entry which is preliminary data.</text>
</comment>
<evidence type="ECO:0000256" key="2">
    <source>
        <dbReference type="ARBA" id="ARBA00023125"/>
    </source>
</evidence>
<dbReference type="SMART" id="SM00418">
    <property type="entry name" value="HTH_ARSR"/>
    <property type="match status" value="1"/>
</dbReference>
<reference evidence="6" key="1">
    <citation type="submission" date="2017-11" db="EMBL/GenBank/DDBJ databases">
        <authorList>
            <person name="Zhu W."/>
        </authorList>
    </citation>
    <scope>NUCLEOTIDE SEQUENCE [LARGE SCALE GENOMIC DNA]</scope>
    <source>
        <strain evidence="6">CAU 1183</strain>
    </source>
</reference>
<name>A0A3D8PJ34_9BACI</name>
<dbReference type="EMBL" id="PIOC01000033">
    <property type="protein sequence ID" value="RDW15228.1"/>
    <property type="molecule type" value="Genomic_DNA"/>
</dbReference>
<dbReference type="NCBIfam" id="NF033788">
    <property type="entry name" value="HTH_metalloreg"/>
    <property type="match status" value="1"/>
</dbReference>
<dbReference type="AlphaFoldDB" id="A0A3D8PJ34"/>
<accession>A0A3D8PJ34</accession>
<evidence type="ECO:0000256" key="1">
    <source>
        <dbReference type="ARBA" id="ARBA00023015"/>
    </source>
</evidence>
<keyword evidence="3" id="KW-0804">Transcription</keyword>
<protein>
    <submittedName>
        <fullName evidence="5">Transcriptional regulator</fullName>
    </submittedName>
</protein>
<proteinExistence type="predicted"/>
<keyword evidence="2" id="KW-0238">DNA-binding</keyword>
<evidence type="ECO:0000313" key="5">
    <source>
        <dbReference type="EMBL" id="RDW15228.1"/>
    </source>
</evidence>
<dbReference type="Proteomes" id="UP000257143">
    <property type="component" value="Unassembled WGS sequence"/>
</dbReference>
<feature type="domain" description="HTH arsR-type" evidence="4">
    <location>
        <begin position="6"/>
        <end position="100"/>
    </location>
</feature>
<dbReference type="GO" id="GO:0003700">
    <property type="term" value="F:DNA-binding transcription factor activity"/>
    <property type="evidence" value="ECO:0007669"/>
    <property type="project" value="InterPro"/>
</dbReference>
<dbReference type="OrthoDB" id="9798835at2"/>
<evidence type="ECO:0000256" key="3">
    <source>
        <dbReference type="ARBA" id="ARBA00023163"/>
    </source>
</evidence>
<keyword evidence="6" id="KW-1185">Reference proteome</keyword>
<dbReference type="Pfam" id="PF01022">
    <property type="entry name" value="HTH_5"/>
    <property type="match status" value="1"/>
</dbReference>
<dbReference type="InterPro" id="IPR051011">
    <property type="entry name" value="Metal_resp_trans_reg"/>
</dbReference>
<dbReference type="CDD" id="cd00090">
    <property type="entry name" value="HTH_ARSR"/>
    <property type="match status" value="1"/>
</dbReference>
<evidence type="ECO:0000259" key="4">
    <source>
        <dbReference type="PROSITE" id="PS50987"/>
    </source>
</evidence>
<dbReference type="Gene3D" id="1.10.10.10">
    <property type="entry name" value="Winged helix-like DNA-binding domain superfamily/Winged helix DNA-binding domain"/>
    <property type="match status" value="1"/>
</dbReference>
<keyword evidence="1" id="KW-0805">Transcription regulation</keyword>